<dbReference type="InterPro" id="IPR012910">
    <property type="entry name" value="Plug_dom"/>
</dbReference>
<protein>
    <submittedName>
        <fullName evidence="10">Outer membrane receptor proteins, mostly Fe transport</fullName>
    </submittedName>
</protein>
<evidence type="ECO:0000313" key="11">
    <source>
        <dbReference type="Proteomes" id="UP000198999"/>
    </source>
</evidence>
<dbReference type="STRING" id="419940.SAMN05421824_0135"/>
<dbReference type="Pfam" id="PF14905">
    <property type="entry name" value="OMP_b-brl_3"/>
    <property type="match status" value="1"/>
</dbReference>
<keyword evidence="4" id="KW-0812">Transmembrane</keyword>
<dbReference type="Gene3D" id="2.170.130.10">
    <property type="entry name" value="TonB-dependent receptor, plug domain"/>
    <property type="match status" value="1"/>
</dbReference>
<evidence type="ECO:0000256" key="7">
    <source>
        <dbReference type="ARBA" id="ARBA00023237"/>
    </source>
</evidence>
<dbReference type="PANTHER" id="PTHR30069:SF29">
    <property type="entry name" value="HEMOGLOBIN AND HEMOGLOBIN-HAPTOGLOBIN-BINDING PROTEIN 1-RELATED"/>
    <property type="match status" value="1"/>
</dbReference>
<evidence type="ECO:0000256" key="2">
    <source>
        <dbReference type="ARBA" id="ARBA00022448"/>
    </source>
</evidence>
<keyword evidence="7" id="KW-0998">Cell outer membrane</keyword>
<dbReference type="Pfam" id="PF13620">
    <property type="entry name" value="CarboxypepD_reg"/>
    <property type="match status" value="1"/>
</dbReference>
<accession>A0A1H9A503</accession>
<dbReference type="InterPro" id="IPR036942">
    <property type="entry name" value="Beta-barrel_TonB_sf"/>
</dbReference>
<keyword evidence="2" id="KW-0813">Transport</keyword>
<keyword evidence="11" id="KW-1185">Reference proteome</keyword>
<evidence type="ECO:0000259" key="9">
    <source>
        <dbReference type="Pfam" id="PF14905"/>
    </source>
</evidence>
<feature type="domain" description="TonB-dependent receptor plug" evidence="8">
    <location>
        <begin position="135"/>
        <end position="222"/>
    </location>
</feature>
<dbReference type="InterPro" id="IPR037066">
    <property type="entry name" value="Plug_dom_sf"/>
</dbReference>
<evidence type="ECO:0000313" key="10">
    <source>
        <dbReference type="EMBL" id="SEP71724.1"/>
    </source>
</evidence>
<gene>
    <name evidence="10" type="ORF">SAMN05421824_0135</name>
</gene>
<dbReference type="GO" id="GO:0009279">
    <property type="term" value="C:cell outer membrane"/>
    <property type="evidence" value="ECO:0007669"/>
    <property type="project" value="UniProtKB-SubCell"/>
</dbReference>
<dbReference type="Gene3D" id="2.60.40.1120">
    <property type="entry name" value="Carboxypeptidase-like, regulatory domain"/>
    <property type="match status" value="1"/>
</dbReference>
<organism evidence="10 11">
    <name type="scientific">Hyunsoonleella jejuensis</name>
    <dbReference type="NCBI Taxonomy" id="419940"/>
    <lineage>
        <taxon>Bacteria</taxon>
        <taxon>Pseudomonadati</taxon>
        <taxon>Bacteroidota</taxon>
        <taxon>Flavobacteriia</taxon>
        <taxon>Flavobacteriales</taxon>
        <taxon>Flavobacteriaceae</taxon>
    </lineage>
</organism>
<comment type="subcellular location">
    <subcellularLocation>
        <location evidence="1">Cell outer membrane</location>
        <topology evidence="1">Multi-pass membrane protein</topology>
    </subcellularLocation>
</comment>
<dbReference type="GO" id="GO:0044718">
    <property type="term" value="P:siderophore transmembrane transport"/>
    <property type="evidence" value="ECO:0007669"/>
    <property type="project" value="TreeGrafter"/>
</dbReference>
<reference evidence="10 11" key="1">
    <citation type="submission" date="2016-10" db="EMBL/GenBank/DDBJ databases">
        <authorList>
            <person name="de Groot N.N."/>
        </authorList>
    </citation>
    <scope>NUCLEOTIDE SEQUENCE [LARGE SCALE GENOMIC DNA]</scope>
    <source>
        <strain evidence="10 11">DSM 21035</strain>
    </source>
</reference>
<dbReference type="EMBL" id="FOFN01000001">
    <property type="protein sequence ID" value="SEP71724.1"/>
    <property type="molecule type" value="Genomic_DNA"/>
</dbReference>
<evidence type="ECO:0000259" key="8">
    <source>
        <dbReference type="Pfam" id="PF07715"/>
    </source>
</evidence>
<dbReference type="SUPFAM" id="SSF49464">
    <property type="entry name" value="Carboxypeptidase regulatory domain-like"/>
    <property type="match status" value="1"/>
</dbReference>
<evidence type="ECO:0000256" key="5">
    <source>
        <dbReference type="ARBA" id="ARBA00022729"/>
    </source>
</evidence>
<keyword evidence="10" id="KW-0675">Receptor</keyword>
<dbReference type="Proteomes" id="UP000198999">
    <property type="component" value="Unassembled WGS sequence"/>
</dbReference>
<dbReference type="InterPro" id="IPR008969">
    <property type="entry name" value="CarboxyPept-like_regulatory"/>
</dbReference>
<dbReference type="SUPFAM" id="SSF56935">
    <property type="entry name" value="Porins"/>
    <property type="match status" value="1"/>
</dbReference>
<dbReference type="Pfam" id="PF07715">
    <property type="entry name" value="Plug"/>
    <property type="match status" value="1"/>
</dbReference>
<dbReference type="AlphaFoldDB" id="A0A1H9A503"/>
<evidence type="ECO:0000256" key="4">
    <source>
        <dbReference type="ARBA" id="ARBA00022692"/>
    </source>
</evidence>
<dbReference type="PANTHER" id="PTHR30069">
    <property type="entry name" value="TONB-DEPENDENT OUTER MEMBRANE RECEPTOR"/>
    <property type="match status" value="1"/>
</dbReference>
<evidence type="ECO:0000256" key="6">
    <source>
        <dbReference type="ARBA" id="ARBA00023136"/>
    </source>
</evidence>
<dbReference type="InterPro" id="IPR039426">
    <property type="entry name" value="TonB-dep_rcpt-like"/>
</dbReference>
<proteinExistence type="predicted"/>
<name>A0A1H9A503_9FLAO</name>
<evidence type="ECO:0000256" key="1">
    <source>
        <dbReference type="ARBA" id="ARBA00004571"/>
    </source>
</evidence>
<evidence type="ECO:0000256" key="3">
    <source>
        <dbReference type="ARBA" id="ARBA00022452"/>
    </source>
</evidence>
<dbReference type="InterPro" id="IPR041700">
    <property type="entry name" value="OMP_b-brl_3"/>
</dbReference>
<keyword evidence="6" id="KW-0472">Membrane</keyword>
<sequence length="829" mass="94126">MHYLMLLKINTFSLLFFCCLISHLGFSQIKGKLVDDKQQPLEYATAALFTLEDSTLITGVISNENGVFSIEDVKKGDYYLEASFLGYEKQRIDTITVTNKGELIDLGTIKLVLGTQLNEVVVKAERSTVVNKIDRQVFEASKFKNAQGGSGVDVIRNLPSVSIDSQGAISVRGSQGFVALLNGKPIQGNASNLIAQLPANAIERVEIITAPSAKYDPEGKAGIINILTKKGAVNGTFGQVNIKAGLPSIETYGNDVSHKRHGIDATYNIRTDKWNISLGANYQRNDLGGRREGDVFTIINDTKTQFPSTGERSFDETNYSGRFTVDFTPSTTNTYSFGFFAGKRSKARLADIVYFDNHAVTPADSENRDYTFQYFNHNLRERRGDFVLGSLDWTHSFKNESELSASLLYEYTLLGGPTVNQNLGEPDRSILYQDEFNTNDNPLHGLRFQLDYTFKPLNFGTIEAGYQYRDLTHTGDFIYERRTDFNDDFELVPEFSSEVDLERTIHSGYVQLSGKQGKWEYAAGSRLEVMDRAFRLKDKTNTVDETLFYDFVKLYPSASIQYEINANTKIKAAYSKRVERNSTFKMNPFAEREHSETLEQGDKNLRPEFIDLVELGVTKNLKKGNSIFATSYFRHVDNLVNRVNTIYNDTILNRIYSNVGNAKSIGLEVGAQIKPTKSWSNFIGANIYNYSIDGSFDNRPIDTDVTVYSINLNSTWRFWDNSSLQFTFNYLSDRNTAQGEDSRFYSPNLTFQKSFMNDRLMATLQWQNIDLGLLDTNEQRITTFRRNEFFTTTNYIYEVDMIILNLSYTFKKGSNKSKFIDSEFGKKEF</sequence>
<dbReference type="GO" id="GO:0015344">
    <property type="term" value="F:siderophore uptake transmembrane transporter activity"/>
    <property type="evidence" value="ECO:0007669"/>
    <property type="project" value="TreeGrafter"/>
</dbReference>
<keyword evidence="5" id="KW-0732">Signal</keyword>
<dbReference type="Gene3D" id="2.40.170.20">
    <property type="entry name" value="TonB-dependent receptor, beta-barrel domain"/>
    <property type="match status" value="1"/>
</dbReference>
<feature type="domain" description="Outer membrane protein beta-barrel" evidence="9">
    <location>
        <begin position="395"/>
        <end position="808"/>
    </location>
</feature>
<keyword evidence="3" id="KW-1134">Transmembrane beta strand</keyword>